<feature type="chain" id="PRO_5044597793" description="Leptin receptor" evidence="19">
    <location>
        <begin position="22"/>
        <end position="1156"/>
    </location>
</feature>
<dbReference type="GO" id="GO:0033210">
    <property type="term" value="P:leptin-mediated signaling pathway"/>
    <property type="evidence" value="ECO:0007669"/>
    <property type="project" value="UniProtKB-ARBA"/>
</dbReference>
<dbReference type="FunFam" id="2.60.40.10:FF:000494">
    <property type="entry name" value="Leptin receptor"/>
    <property type="match status" value="1"/>
</dbReference>
<evidence type="ECO:0000259" key="20">
    <source>
        <dbReference type="PROSITE" id="PS50853"/>
    </source>
</evidence>
<evidence type="ECO:0000256" key="17">
    <source>
        <dbReference type="SAM" id="MobiDB-lite"/>
    </source>
</evidence>
<dbReference type="FunFam" id="2.60.40.10:FF:000613">
    <property type="entry name" value="Leptin receptor"/>
    <property type="match status" value="1"/>
</dbReference>
<dbReference type="KEGG" id="asn:102381080"/>
<dbReference type="GeneID" id="102381080"/>
<evidence type="ECO:0000313" key="24">
    <source>
        <dbReference type="RefSeq" id="XP_025068333.1"/>
    </source>
</evidence>
<accession>A0A3Q0H8E2</accession>
<dbReference type="InterPro" id="IPR003529">
    <property type="entry name" value="Hematopoietin_rcpt_Gp130_CS"/>
</dbReference>
<evidence type="ECO:0000256" key="19">
    <source>
        <dbReference type="SAM" id="SignalP"/>
    </source>
</evidence>
<evidence type="ECO:0000256" key="16">
    <source>
        <dbReference type="ARBA" id="ARBA00046724"/>
    </source>
</evidence>
<dbReference type="GO" id="GO:0004896">
    <property type="term" value="F:cytokine receptor activity"/>
    <property type="evidence" value="ECO:0007669"/>
    <property type="project" value="InterPro"/>
</dbReference>
<comment type="similarity">
    <text evidence="3">Belongs to the type I cytokine receptor family. Type 2 subfamily.</text>
</comment>
<feature type="region of interest" description="Disordered" evidence="17">
    <location>
        <begin position="944"/>
        <end position="968"/>
    </location>
</feature>
<evidence type="ECO:0000256" key="6">
    <source>
        <dbReference type="ARBA" id="ARBA00022553"/>
    </source>
</evidence>
<evidence type="ECO:0000256" key="2">
    <source>
        <dbReference type="ARBA" id="ARBA00004251"/>
    </source>
</evidence>
<evidence type="ECO:0000256" key="7">
    <source>
        <dbReference type="ARBA" id="ARBA00022692"/>
    </source>
</evidence>
<dbReference type="PROSITE" id="PS50853">
    <property type="entry name" value="FN3"/>
    <property type="match status" value="3"/>
</dbReference>
<protein>
    <recommendedName>
        <fullName evidence="4">Leptin receptor</fullName>
    </recommendedName>
    <alternativeName>
        <fullName evidence="15">OB receptor</fullName>
    </alternativeName>
</protein>
<dbReference type="PROSITE" id="PS01353">
    <property type="entry name" value="HEMATOPO_REC_L_F2"/>
    <property type="match status" value="1"/>
</dbReference>
<keyword evidence="8 19" id="KW-0732">Signal</keyword>
<dbReference type="InterPro" id="IPR036116">
    <property type="entry name" value="FN3_sf"/>
</dbReference>
<evidence type="ECO:0000313" key="21">
    <source>
        <dbReference type="Proteomes" id="UP000189705"/>
    </source>
</evidence>
<feature type="compositionally biased region" description="Low complexity" evidence="17">
    <location>
        <begin position="944"/>
        <end position="957"/>
    </location>
</feature>
<proteinExistence type="inferred from homology"/>
<keyword evidence="10 18" id="KW-1133">Transmembrane helix</keyword>
<dbReference type="InterPro" id="IPR003961">
    <property type="entry name" value="FN3_dom"/>
</dbReference>
<keyword evidence="14" id="KW-0325">Glycoprotein</keyword>
<evidence type="ECO:0000256" key="4">
    <source>
        <dbReference type="ARBA" id="ARBA00019169"/>
    </source>
</evidence>
<dbReference type="CDD" id="cd00063">
    <property type="entry name" value="FN3"/>
    <property type="match status" value="3"/>
</dbReference>
<evidence type="ECO:0000256" key="13">
    <source>
        <dbReference type="ARBA" id="ARBA00023170"/>
    </source>
</evidence>
<dbReference type="AlphaFoldDB" id="A0A3Q0H8E2"/>
<dbReference type="GO" id="GO:0016323">
    <property type="term" value="C:basolateral plasma membrane"/>
    <property type="evidence" value="ECO:0007669"/>
    <property type="project" value="UniProtKB-SubCell"/>
</dbReference>
<feature type="domain" description="Fibronectin type-III" evidence="20">
    <location>
        <begin position="731"/>
        <end position="824"/>
    </location>
</feature>
<evidence type="ECO:0000256" key="5">
    <source>
        <dbReference type="ARBA" id="ARBA00022475"/>
    </source>
</evidence>
<evidence type="ECO:0000256" key="3">
    <source>
        <dbReference type="ARBA" id="ARBA00008921"/>
    </source>
</evidence>
<dbReference type="FunFam" id="2.60.40.10:FF:000515">
    <property type="entry name" value="Leptin receptor"/>
    <property type="match status" value="1"/>
</dbReference>
<evidence type="ECO:0000256" key="8">
    <source>
        <dbReference type="ARBA" id="ARBA00022729"/>
    </source>
</evidence>
<dbReference type="InterPro" id="IPR013783">
    <property type="entry name" value="Ig-like_fold"/>
</dbReference>
<keyword evidence="9" id="KW-0677">Repeat</keyword>
<dbReference type="Proteomes" id="UP000189705">
    <property type="component" value="Unplaced"/>
</dbReference>
<dbReference type="InterPro" id="IPR041182">
    <property type="entry name" value="LEP-R_IGD"/>
</dbReference>
<dbReference type="SUPFAM" id="SSF49265">
    <property type="entry name" value="Fibronectin type III"/>
    <property type="match status" value="4"/>
</dbReference>
<evidence type="ECO:0000313" key="23">
    <source>
        <dbReference type="RefSeq" id="XP_025068332.1"/>
    </source>
</evidence>
<dbReference type="GO" id="GO:0048731">
    <property type="term" value="P:system development"/>
    <property type="evidence" value="ECO:0007669"/>
    <property type="project" value="UniProtKB-ARBA"/>
</dbReference>
<comment type="subcellular location">
    <subcellularLocation>
        <location evidence="1">Basolateral cell membrane</location>
    </subcellularLocation>
    <subcellularLocation>
        <location evidence="2">Cell membrane</location>
        <topology evidence="2">Single-pass type I membrane protein</topology>
    </subcellularLocation>
</comment>
<dbReference type="RefSeq" id="XP_025068330.1">
    <property type="nucleotide sequence ID" value="XM_025212545.1"/>
</dbReference>
<reference evidence="22 23" key="1">
    <citation type="submission" date="2025-04" db="UniProtKB">
        <authorList>
            <consortium name="RefSeq"/>
        </authorList>
    </citation>
    <scope>IDENTIFICATION</scope>
</reference>
<feature type="signal peptide" evidence="19">
    <location>
        <begin position="1"/>
        <end position="21"/>
    </location>
</feature>
<keyword evidence="5" id="KW-1003">Cell membrane</keyword>
<feature type="compositionally biased region" description="Polar residues" evidence="17">
    <location>
        <begin position="1038"/>
        <end position="1059"/>
    </location>
</feature>
<evidence type="ECO:0000256" key="15">
    <source>
        <dbReference type="ARBA" id="ARBA00031601"/>
    </source>
</evidence>
<keyword evidence="7 18" id="KW-0812">Transmembrane</keyword>
<keyword evidence="13 22" id="KW-0675">Receptor</keyword>
<feature type="domain" description="Fibronectin type-III" evidence="20">
    <location>
        <begin position="229"/>
        <end position="323"/>
    </location>
</feature>
<feature type="transmembrane region" description="Helical" evidence="18">
    <location>
        <begin position="830"/>
        <end position="852"/>
    </location>
</feature>
<evidence type="ECO:0000256" key="12">
    <source>
        <dbReference type="ARBA" id="ARBA00023157"/>
    </source>
</evidence>
<keyword evidence="6" id="KW-0597">Phosphoprotein</keyword>
<organism evidence="21 25">
    <name type="scientific">Alligator sinensis</name>
    <name type="common">Chinese alligator</name>
    <dbReference type="NCBI Taxonomy" id="38654"/>
    <lineage>
        <taxon>Eukaryota</taxon>
        <taxon>Metazoa</taxon>
        <taxon>Chordata</taxon>
        <taxon>Craniata</taxon>
        <taxon>Vertebrata</taxon>
        <taxon>Euteleostomi</taxon>
        <taxon>Archelosauria</taxon>
        <taxon>Archosauria</taxon>
        <taxon>Crocodylia</taxon>
        <taxon>Alligatoridae</taxon>
        <taxon>Alligatorinae</taxon>
        <taxon>Alligator</taxon>
    </lineage>
</organism>
<dbReference type="RefSeq" id="XP_025068333.1">
    <property type="nucleotide sequence ID" value="XM_025212548.1"/>
</dbReference>
<dbReference type="RefSeq" id="XP_025068332.1">
    <property type="nucleotide sequence ID" value="XM_025212547.1"/>
</dbReference>
<dbReference type="PANTHER" id="PTHR23037">
    <property type="entry name" value="CYTOKINE RECEPTOR"/>
    <property type="match status" value="1"/>
</dbReference>
<evidence type="ECO:0000256" key="9">
    <source>
        <dbReference type="ARBA" id="ARBA00022737"/>
    </source>
</evidence>
<sequence>MYWQKVLTVFLHLDFLQMAVAHCLVHHIPPWSFTLPCMSPNETSIIPVPSGVVETSSCLNGGCGMADTNPMVGVTNQSFLCCLWNDININCSLYKSSTETKSFISTEISVLASLHTDLSWNTECWTKGDLEQLVCILKLSKSHVNGDLKVHLLYALSDLLLEDIPTSSLKGNYMVSHCACKEHDKYECHIPSLKPSYTYILWLKITNGATTLQSPLLLVTPINIVKPEPPLNLQLEMTDKWQVKICWSSLVLASYALQYEVKFSVNSTQNTWQVVKTVLENSLTIDDTLLGSSYLVQVRCKRLHGLGFWSEWSTPYSLNTEEVMYFPRKILTSVGSNVSFHCIYINKNQIVLSKKIVWWLNLAEEIPESQYTLVNDHISKVTLFNLNATKPRGTFFYNALYCCHQSRECHHRYAELYVVDVNINITCETDGYLTKMTCRWSANTIMLLMGSSLQLRYYRSSIYCSDFQSEPLKSEVKECHLQGNHSYECTFQPIFLLSGYTMWIEIKHLLGTLQSPPTCVIPADVVKPFPPSSVKAEITKNVGLLNVSWTNPAFATIELKFQIQYAVKRKEITWETYEVSKAPTKSVLIKVPDLCVVYIVQVRCIGVDGVGYWSDWSKSAFTVVKDVKAPLKGPEFWRIITEDPIKKQKNITLFWKPLIKNYSLCSVSRYMIEHRTSENMTWSEYVDSGTTYTFPWTEQAHTITILAINSVGASLVNFYLPLSQQMSTVNTVQSLAAYPVNSSCVILTWTLSPPTYVIKSFVIEWKNLNEEEGMKWMHLPPNISKCYIYDHFILIQKYQFSLYPIFPEGVGKPKTTDQFIKDESEKQNNVGLYMILPIVILSSVLLLGMLLISHQRMKKLFWEDVPNPKNCSWAQGVNFQKPETFEHLFIKHPGAVSFGPLLLEPEIVLEDISVAKALKNEDKQDFFAVNSVFTKIQDSEHDSACSSSHFNSNSLSGESHDGQVKEGDTRQSNIKYATIISNSKSNGLYEQQNNLSSSFVGCFPGEDSLVTAPFSSSSWEVGNDALLVLPDQHPCQPSKTLSLSRVSSEGFSEPSNQDDTFPDGDSPEQSLYYLGLTSIKKKGNDIFLTENSRVMPKLDTHDVFKDLGFFQDSSSNLNPFIKNNLKYETSVKTFIPYMPQFQSTSVKLQEMTENKT</sequence>
<dbReference type="STRING" id="38654.A0A3Q0H8E2"/>
<evidence type="ECO:0000256" key="11">
    <source>
        <dbReference type="ARBA" id="ARBA00023136"/>
    </source>
</evidence>
<dbReference type="Gene3D" id="2.60.40.10">
    <property type="entry name" value="Immunoglobulins"/>
    <property type="match status" value="6"/>
</dbReference>
<keyword evidence="21" id="KW-1185">Reference proteome</keyword>
<keyword evidence="11 18" id="KW-0472">Membrane</keyword>
<keyword evidence="12" id="KW-1015">Disulfide bond</keyword>
<dbReference type="GO" id="GO:0009897">
    <property type="term" value="C:external side of plasma membrane"/>
    <property type="evidence" value="ECO:0007669"/>
    <property type="project" value="TreeGrafter"/>
</dbReference>
<feature type="region of interest" description="Disordered" evidence="17">
    <location>
        <begin position="1038"/>
        <end position="1066"/>
    </location>
</feature>
<gene>
    <name evidence="22 23 24 25" type="primary">LEPR</name>
</gene>
<dbReference type="FunFam" id="2.60.40.10:FF:000501">
    <property type="entry name" value="Leptin receptor"/>
    <property type="match status" value="1"/>
</dbReference>
<evidence type="ECO:0000313" key="25">
    <source>
        <dbReference type="RefSeq" id="XP_025068334.1"/>
    </source>
</evidence>
<evidence type="ECO:0000256" key="10">
    <source>
        <dbReference type="ARBA" id="ARBA00022989"/>
    </source>
</evidence>
<dbReference type="PANTHER" id="PTHR23037:SF44">
    <property type="entry name" value="LEPTIN RECEPTOR"/>
    <property type="match status" value="1"/>
</dbReference>
<evidence type="ECO:0000256" key="14">
    <source>
        <dbReference type="ARBA" id="ARBA00023180"/>
    </source>
</evidence>
<dbReference type="SMART" id="SM00060">
    <property type="entry name" value="FN3"/>
    <property type="match status" value="3"/>
</dbReference>
<feature type="domain" description="Fibronectin type-III" evidence="20">
    <location>
        <begin position="530"/>
        <end position="626"/>
    </location>
</feature>
<dbReference type="FunFam" id="2.60.40.10:FF:000568">
    <property type="entry name" value="Leptin receptor"/>
    <property type="match status" value="1"/>
</dbReference>
<dbReference type="RefSeq" id="XP_025068334.1">
    <property type="nucleotide sequence ID" value="XM_025212549.1"/>
</dbReference>
<feature type="compositionally biased region" description="Basic and acidic residues" evidence="17">
    <location>
        <begin position="958"/>
        <end position="968"/>
    </location>
</feature>
<dbReference type="InterPro" id="IPR010457">
    <property type="entry name" value="IgC2-like_lig-bd"/>
</dbReference>
<comment type="subunit">
    <text evidence="16">Present as a mixture of monomers and dimers. The phosphorylated receptor binds a number of SH2 domain-containing proteins such as JAK2, STAT3, PTPN11, and SOCS3. Interaction with SOCS3 inhibits JAK/STAT signaling and MAPK cascade.</text>
</comment>
<evidence type="ECO:0000256" key="18">
    <source>
        <dbReference type="SAM" id="Phobius"/>
    </source>
</evidence>
<name>A0A3Q0H8E2_ALLSI</name>
<dbReference type="Pfam" id="PF06328">
    <property type="entry name" value="Lep_receptor_Ig"/>
    <property type="match status" value="1"/>
</dbReference>
<evidence type="ECO:0000313" key="22">
    <source>
        <dbReference type="RefSeq" id="XP_025068330.1"/>
    </source>
</evidence>
<dbReference type="Pfam" id="PF18589">
    <property type="entry name" value="ObR_Ig"/>
    <property type="match status" value="2"/>
</dbReference>
<evidence type="ECO:0000256" key="1">
    <source>
        <dbReference type="ARBA" id="ARBA00004187"/>
    </source>
</evidence>
<dbReference type="CTD" id="3953"/>